<proteinExistence type="predicted"/>
<keyword evidence="3" id="KW-1185">Reference proteome</keyword>
<feature type="transmembrane region" description="Helical" evidence="1">
    <location>
        <begin position="6"/>
        <end position="26"/>
    </location>
</feature>
<protein>
    <submittedName>
        <fullName evidence="2">Uncharacterized protein</fullName>
    </submittedName>
</protein>
<comment type="caution">
    <text evidence="2">The sequence shown here is derived from an EMBL/GenBank/DDBJ whole genome shotgun (WGS) entry which is preliminary data.</text>
</comment>
<keyword evidence="1" id="KW-1133">Transmembrane helix</keyword>
<evidence type="ECO:0000313" key="2">
    <source>
        <dbReference type="EMBL" id="MUV12932.1"/>
    </source>
</evidence>
<evidence type="ECO:0000313" key="3">
    <source>
        <dbReference type="Proteomes" id="UP000479692"/>
    </source>
</evidence>
<dbReference type="RefSeq" id="WP_156639783.1">
    <property type="nucleotide sequence ID" value="NZ_WOXT01000001.1"/>
</dbReference>
<name>A0A7C9HKH5_9GAMM</name>
<dbReference type="AlphaFoldDB" id="A0A7C9HKH5"/>
<dbReference type="EMBL" id="WOXT01000001">
    <property type="protein sequence ID" value="MUV12932.1"/>
    <property type="molecule type" value="Genomic_DNA"/>
</dbReference>
<reference evidence="2 3" key="1">
    <citation type="submission" date="2019-12" db="EMBL/GenBank/DDBJ databases">
        <authorList>
            <person name="Xu J."/>
        </authorList>
    </citation>
    <scope>NUCLEOTIDE SEQUENCE [LARGE SCALE GENOMIC DNA]</scope>
    <source>
        <strain evidence="2 3">HX-5-24</strain>
    </source>
</reference>
<accession>A0A7C9HKH5</accession>
<evidence type="ECO:0000256" key="1">
    <source>
        <dbReference type="SAM" id="Phobius"/>
    </source>
</evidence>
<gene>
    <name evidence="2" type="ORF">GN331_01770</name>
</gene>
<keyword evidence="1" id="KW-0812">Transmembrane</keyword>
<organism evidence="2 3">
    <name type="scientific">Noviluteimonas gilva</name>
    <dbReference type="NCBI Taxonomy" id="2682097"/>
    <lineage>
        <taxon>Bacteria</taxon>
        <taxon>Pseudomonadati</taxon>
        <taxon>Pseudomonadota</taxon>
        <taxon>Gammaproteobacteria</taxon>
        <taxon>Lysobacterales</taxon>
        <taxon>Lysobacteraceae</taxon>
        <taxon>Noviluteimonas</taxon>
    </lineage>
</organism>
<keyword evidence="1" id="KW-0472">Membrane</keyword>
<dbReference type="Proteomes" id="UP000479692">
    <property type="component" value="Unassembled WGS sequence"/>
</dbReference>
<sequence length="190" mass="21538">MFAEFITQTLSGVVAVFVGIWLALIVERRRKTEDTVERDALQLAEYERVIDSILGSVVKNTAEAKRILRLIGSTHCPRLLHADLETAVWYASHGHFTSLCRNVDQRVILSQFFDDVRRLAAFVDFRSDLQAQMTTQGRRSDDAEVFELAKEVDNHLAALAEDLRFTGYMVITDHGKPVHKRLMGIVHEAA</sequence>